<dbReference type="Pfam" id="PF00249">
    <property type="entry name" value="Myb_DNA-binding"/>
    <property type="match status" value="1"/>
</dbReference>
<dbReference type="InterPro" id="IPR009057">
    <property type="entry name" value="Homeodomain-like_sf"/>
</dbReference>
<dbReference type="GO" id="GO:0010597">
    <property type="term" value="P:green leaf volatile biosynthetic process"/>
    <property type="evidence" value="ECO:0007669"/>
    <property type="project" value="UniProtKB-ARBA"/>
</dbReference>
<feature type="region of interest" description="Disordered" evidence="7">
    <location>
        <begin position="128"/>
        <end position="153"/>
    </location>
</feature>
<feature type="region of interest" description="Disordered" evidence="7">
    <location>
        <begin position="1"/>
        <end position="44"/>
    </location>
</feature>
<dbReference type="PANTHER" id="PTHR31499:SF80">
    <property type="entry name" value="HTH MYB-TYPE DOMAIN-CONTAINING PROTEIN"/>
    <property type="match status" value="1"/>
</dbReference>
<dbReference type="InterPro" id="IPR017930">
    <property type="entry name" value="Myb_dom"/>
</dbReference>
<comment type="caution">
    <text evidence="9">The sequence shown here is derived from an EMBL/GenBank/DDBJ whole genome shotgun (WGS) entry which is preliminary data.</text>
</comment>
<dbReference type="Proteomes" id="UP000249390">
    <property type="component" value="Unassembled WGS sequence"/>
</dbReference>
<organism evidence="9 10">
    <name type="scientific">Cuscuta australis</name>
    <dbReference type="NCBI Taxonomy" id="267555"/>
    <lineage>
        <taxon>Eukaryota</taxon>
        <taxon>Viridiplantae</taxon>
        <taxon>Streptophyta</taxon>
        <taxon>Embryophyta</taxon>
        <taxon>Tracheophyta</taxon>
        <taxon>Spermatophyta</taxon>
        <taxon>Magnoliopsida</taxon>
        <taxon>eudicotyledons</taxon>
        <taxon>Gunneridae</taxon>
        <taxon>Pentapetalae</taxon>
        <taxon>asterids</taxon>
        <taxon>lamiids</taxon>
        <taxon>Solanales</taxon>
        <taxon>Convolvulaceae</taxon>
        <taxon>Cuscuteae</taxon>
        <taxon>Cuscuta</taxon>
        <taxon>Cuscuta subgen. Grammica</taxon>
        <taxon>Cuscuta sect. Cleistogrammica</taxon>
    </lineage>
</organism>
<comment type="similarity">
    <text evidence="2">Belongs to the MYB-CC family.</text>
</comment>
<keyword evidence="6" id="KW-0539">Nucleus</keyword>
<feature type="compositionally biased region" description="Basic and acidic residues" evidence="7">
    <location>
        <begin position="425"/>
        <end position="435"/>
    </location>
</feature>
<sequence length="435" mass="48238">MMMKKKKHMILHGKHCKPGDEVSEPHCTPMSDTHNVSSEQSPEVSPHPIKCSSFSFDAHIQQPQSSFSRSLFCTSLHLSSSSSLETTLRLQSLPFLPDPSPRKLLNFTNLSSDSSSFVQRDSSLVQSCQGPSEGSLRSSQNIHGGSSDGSVNHEHCGLDSLHLTEQMELQLLSDELHIVIGGDGENPRIDEIYEEPQALIQVCSDMTANQNNISCTLPSDKLSAQQSVGSHKQRMRWTPELHDCFMEAVKKLDGPEKATPKAVLKLMNVEGLTIYHVKSHLQKYRLAKYMPERSEDKKTSSTEDKKATVINKASEGKGKGNIQVLEALRMQMEVQKQLHEQLEVQRALQSRIEEHARYLQKIFEEQQKAGCSDASQMGSCTDSDQILSSSPASISPSGCMPSPTLETEDGGTIIENEPPQKRPRTKEVQEDGCKS</sequence>
<name>A0A328DGI7_9ASTE</name>
<dbReference type="EMBL" id="NQVE01000153">
    <property type="protein sequence ID" value="RAL43678.1"/>
    <property type="molecule type" value="Genomic_DNA"/>
</dbReference>
<dbReference type="AlphaFoldDB" id="A0A328DGI7"/>
<evidence type="ECO:0000256" key="6">
    <source>
        <dbReference type="ARBA" id="ARBA00023242"/>
    </source>
</evidence>
<evidence type="ECO:0000313" key="9">
    <source>
        <dbReference type="EMBL" id="RAL43678.1"/>
    </source>
</evidence>
<evidence type="ECO:0000256" key="7">
    <source>
        <dbReference type="SAM" id="MobiDB-lite"/>
    </source>
</evidence>
<dbReference type="InterPro" id="IPR006447">
    <property type="entry name" value="Myb_dom_plants"/>
</dbReference>
<comment type="subcellular location">
    <subcellularLocation>
        <location evidence="1">Nucleus</location>
    </subcellularLocation>
</comment>
<dbReference type="NCBIfam" id="TIGR01557">
    <property type="entry name" value="myb_SHAQKYF"/>
    <property type="match status" value="1"/>
</dbReference>
<dbReference type="InterPro" id="IPR001005">
    <property type="entry name" value="SANT/Myb"/>
</dbReference>
<protein>
    <recommendedName>
        <fullName evidence="8">HTH myb-type domain-containing protein</fullName>
    </recommendedName>
</protein>
<feature type="compositionally biased region" description="Basic residues" evidence="7">
    <location>
        <begin position="1"/>
        <end position="16"/>
    </location>
</feature>
<keyword evidence="5" id="KW-0804">Transcription</keyword>
<dbReference type="InterPro" id="IPR025756">
    <property type="entry name" value="Myb_CC_LHEQLE"/>
</dbReference>
<dbReference type="PANTHER" id="PTHR31499">
    <property type="entry name" value="MYB FAMILY TRANSCRIPTION FACTOR PHL11"/>
    <property type="match status" value="1"/>
</dbReference>
<keyword evidence="10" id="KW-1185">Reference proteome</keyword>
<evidence type="ECO:0000256" key="1">
    <source>
        <dbReference type="ARBA" id="ARBA00004123"/>
    </source>
</evidence>
<feature type="compositionally biased region" description="Polar residues" evidence="7">
    <location>
        <begin position="128"/>
        <end position="150"/>
    </location>
</feature>
<feature type="compositionally biased region" description="Low complexity" evidence="7">
    <location>
        <begin position="382"/>
        <end position="397"/>
    </location>
</feature>
<evidence type="ECO:0000256" key="4">
    <source>
        <dbReference type="ARBA" id="ARBA00023054"/>
    </source>
</evidence>
<accession>A0A328DGI7</accession>
<feature type="domain" description="HTH myb-type" evidence="8">
    <location>
        <begin position="229"/>
        <end position="289"/>
    </location>
</feature>
<dbReference type="SUPFAM" id="SSF46689">
    <property type="entry name" value="Homeodomain-like"/>
    <property type="match status" value="1"/>
</dbReference>
<reference evidence="9 10" key="1">
    <citation type="submission" date="2018-06" db="EMBL/GenBank/DDBJ databases">
        <title>The Genome of Cuscuta australis (Dodder) Provides Insight into the Evolution of Plant Parasitism.</title>
        <authorList>
            <person name="Liu H."/>
        </authorList>
    </citation>
    <scope>NUCLEOTIDE SEQUENCE [LARGE SCALE GENOMIC DNA]</scope>
    <source>
        <strain evidence="10">cv. Yunnan</strain>
        <tissue evidence="9">Vines</tissue>
    </source>
</reference>
<dbReference type="Gene3D" id="1.10.10.60">
    <property type="entry name" value="Homeodomain-like"/>
    <property type="match status" value="1"/>
</dbReference>
<keyword evidence="3" id="KW-0805">Transcription regulation</keyword>
<dbReference type="Pfam" id="PF14379">
    <property type="entry name" value="Myb_CC_LHEQLE"/>
    <property type="match status" value="1"/>
</dbReference>
<dbReference type="FunFam" id="1.10.10.60:FF:000002">
    <property type="entry name" value="Myb family transcription factor"/>
    <property type="match status" value="1"/>
</dbReference>
<dbReference type="InterPro" id="IPR046955">
    <property type="entry name" value="PHR1-like"/>
</dbReference>
<dbReference type="PROSITE" id="PS51294">
    <property type="entry name" value="HTH_MYB"/>
    <property type="match status" value="1"/>
</dbReference>
<evidence type="ECO:0000313" key="10">
    <source>
        <dbReference type="Proteomes" id="UP000249390"/>
    </source>
</evidence>
<evidence type="ECO:0000256" key="2">
    <source>
        <dbReference type="ARBA" id="ARBA00006783"/>
    </source>
</evidence>
<feature type="region of interest" description="Disordered" evidence="7">
    <location>
        <begin position="291"/>
        <end position="314"/>
    </location>
</feature>
<gene>
    <name evidence="9" type="ORF">DM860_017534</name>
</gene>
<evidence type="ECO:0000256" key="5">
    <source>
        <dbReference type="ARBA" id="ARBA00023163"/>
    </source>
</evidence>
<dbReference type="GO" id="GO:0000976">
    <property type="term" value="F:transcription cis-regulatory region binding"/>
    <property type="evidence" value="ECO:0007669"/>
    <property type="project" value="UniProtKB-ARBA"/>
</dbReference>
<evidence type="ECO:0000259" key="8">
    <source>
        <dbReference type="PROSITE" id="PS51294"/>
    </source>
</evidence>
<feature type="region of interest" description="Disordered" evidence="7">
    <location>
        <begin position="373"/>
        <end position="435"/>
    </location>
</feature>
<feature type="compositionally biased region" description="Polar residues" evidence="7">
    <location>
        <begin position="30"/>
        <end position="43"/>
    </location>
</feature>
<feature type="compositionally biased region" description="Basic and acidic residues" evidence="7">
    <location>
        <begin position="291"/>
        <end position="307"/>
    </location>
</feature>
<dbReference type="GO" id="GO:0005634">
    <property type="term" value="C:nucleus"/>
    <property type="evidence" value="ECO:0007669"/>
    <property type="project" value="UniProtKB-SubCell"/>
</dbReference>
<keyword evidence="4" id="KW-0175">Coiled coil</keyword>
<proteinExistence type="inferred from homology"/>
<evidence type="ECO:0000256" key="3">
    <source>
        <dbReference type="ARBA" id="ARBA00023015"/>
    </source>
</evidence>
<dbReference type="GO" id="GO:0003700">
    <property type="term" value="F:DNA-binding transcription factor activity"/>
    <property type="evidence" value="ECO:0007669"/>
    <property type="project" value="InterPro"/>
</dbReference>